<dbReference type="RefSeq" id="WP_155921937.1">
    <property type="nucleotide sequence ID" value="NZ_MF600313.1"/>
</dbReference>
<name>A0A343VRH0_9MYCO</name>
<keyword evidence="1" id="KW-0614">Plasmid</keyword>
<accession>A0A343VRH0</accession>
<geneLocation type="plasmid" evidence="1">
    <name>pCBMA213_1</name>
</geneLocation>
<gene>
    <name evidence="1" type="ORF">B5P44_p00199</name>
</gene>
<reference evidence="1" key="1">
    <citation type="journal article" date="2018" name="Front. Microbiol.">
        <title>Beyond the Limits: tRNA Array Units in Mycobacterium Genomes.</title>
        <authorList>
            <person name="Morgado S.M."/>
            <person name="Vicente A.C."/>
        </authorList>
    </citation>
    <scope>NUCLEOTIDE SEQUENCE</scope>
    <source>
        <strain evidence="1">CBMA 213</strain>
        <plasmid evidence="1">pCBMA213_1</plasmid>
    </source>
</reference>
<sequence>MGRYAKGTLTYGVPLGGGEHPWTFTDDVDEDGIWTPQWADPGEEGQERSWLGLIEQRLEEGGFTEKWEPGGGLVHVGIGLSTNGYPEGEADLVLRIYEVTATASDLSIPVDLVALDHRRNVEQWDAKLREALSVLGIGSTPEPGWHLTASYG</sequence>
<organism evidence="1">
    <name type="scientific">Mycolicibacterium sp. CBMA 213</name>
    <dbReference type="NCBI Taxonomy" id="1968788"/>
    <lineage>
        <taxon>Bacteria</taxon>
        <taxon>Bacillati</taxon>
        <taxon>Actinomycetota</taxon>
        <taxon>Actinomycetes</taxon>
        <taxon>Mycobacteriales</taxon>
        <taxon>Mycobacteriaceae</taxon>
        <taxon>Mycolicibacterium</taxon>
    </lineage>
</organism>
<protein>
    <submittedName>
        <fullName evidence="1">Uncharacterized protein</fullName>
    </submittedName>
</protein>
<dbReference type="AlphaFoldDB" id="A0A343VRH0"/>
<dbReference type="EMBL" id="MF600313">
    <property type="protein sequence ID" value="AVN58494.1"/>
    <property type="molecule type" value="Genomic_DNA"/>
</dbReference>
<proteinExistence type="predicted"/>
<evidence type="ECO:0000313" key="1">
    <source>
        <dbReference type="EMBL" id="AVN58494.1"/>
    </source>
</evidence>